<dbReference type="Gene3D" id="1.10.533.10">
    <property type="entry name" value="Death Domain, Fas"/>
    <property type="match status" value="1"/>
</dbReference>
<keyword evidence="3" id="KW-1185">Reference proteome</keyword>
<dbReference type="Proteomes" id="UP000596742">
    <property type="component" value="Unassembled WGS sequence"/>
</dbReference>
<dbReference type="EMBL" id="UYJE01001114">
    <property type="protein sequence ID" value="VDH99247.1"/>
    <property type="molecule type" value="Genomic_DNA"/>
</dbReference>
<accession>A0A8B6C381</accession>
<sequence>MDVKKRQIVRTNEKFLRDNVNSYEVTPHLISCGIISLDDDERIRQEITESDKTRKLLRIIEMHPNGYLTFIKALRMENKEYIIEKLESTAVDEEEISRGMRISFDGIK</sequence>
<evidence type="ECO:0000313" key="3">
    <source>
        <dbReference type="Proteomes" id="UP000596742"/>
    </source>
</evidence>
<dbReference type="OrthoDB" id="5981554at2759"/>
<dbReference type="Pfam" id="PF00619">
    <property type="entry name" value="CARD"/>
    <property type="match status" value="1"/>
</dbReference>
<comment type="caution">
    <text evidence="2">The sequence shown here is derived from an EMBL/GenBank/DDBJ whole genome shotgun (WGS) entry which is preliminary data.</text>
</comment>
<dbReference type="CDD" id="cd01671">
    <property type="entry name" value="CARD"/>
    <property type="match status" value="1"/>
</dbReference>
<dbReference type="SUPFAM" id="SSF47986">
    <property type="entry name" value="DEATH domain"/>
    <property type="match status" value="1"/>
</dbReference>
<proteinExistence type="predicted"/>
<dbReference type="AlphaFoldDB" id="A0A8B6C381"/>
<dbReference type="InterPro" id="IPR001315">
    <property type="entry name" value="CARD"/>
</dbReference>
<organism evidence="2 3">
    <name type="scientific">Mytilus galloprovincialis</name>
    <name type="common">Mediterranean mussel</name>
    <dbReference type="NCBI Taxonomy" id="29158"/>
    <lineage>
        <taxon>Eukaryota</taxon>
        <taxon>Metazoa</taxon>
        <taxon>Spiralia</taxon>
        <taxon>Lophotrochozoa</taxon>
        <taxon>Mollusca</taxon>
        <taxon>Bivalvia</taxon>
        <taxon>Autobranchia</taxon>
        <taxon>Pteriomorphia</taxon>
        <taxon>Mytilida</taxon>
        <taxon>Mytiloidea</taxon>
        <taxon>Mytilidae</taxon>
        <taxon>Mytilinae</taxon>
        <taxon>Mytilus</taxon>
    </lineage>
</organism>
<reference evidence="2" key="1">
    <citation type="submission" date="2018-11" db="EMBL/GenBank/DDBJ databases">
        <authorList>
            <person name="Alioto T."/>
            <person name="Alioto T."/>
        </authorList>
    </citation>
    <scope>NUCLEOTIDE SEQUENCE</scope>
</reference>
<evidence type="ECO:0000313" key="2">
    <source>
        <dbReference type="EMBL" id="VDH99247.1"/>
    </source>
</evidence>
<dbReference type="InterPro" id="IPR011029">
    <property type="entry name" value="DEATH-like_dom_sf"/>
</dbReference>
<name>A0A8B6C381_MYTGA</name>
<gene>
    <name evidence="2" type="ORF">MGAL_10B089179</name>
</gene>
<evidence type="ECO:0000259" key="1">
    <source>
        <dbReference type="PROSITE" id="PS50209"/>
    </source>
</evidence>
<protein>
    <recommendedName>
        <fullName evidence="1">CARD domain-containing protein</fullName>
    </recommendedName>
</protein>
<dbReference type="GO" id="GO:0042981">
    <property type="term" value="P:regulation of apoptotic process"/>
    <property type="evidence" value="ECO:0007669"/>
    <property type="project" value="InterPro"/>
</dbReference>
<dbReference type="PROSITE" id="PS50209">
    <property type="entry name" value="CARD"/>
    <property type="match status" value="1"/>
</dbReference>
<feature type="domain" description="CARD" evidence="1">
    <location>
        <begin position="1"/>
        <end position="89"/>
    </location>
</feature>